<dbReference type="SUPFAM" id="SSF46785">
    <property type="entry name" value="Winged helix' DNA-binding domain"/>
    <property type="match status" value="1"/>
</dbReference>
<comment type="caution">
    <text evidence="2">The sequence shown here is derived from an EMBL/GenBank/DDBJ whole genome shotgun (WGS) entry which is preliminary data.</text>
</comment>
<name>A0A0M0BMM0_9ARCH</name>
<dbReference type="CDD" id="cd00090">
    <property type="entry name" value="HTH_ARSR"/>
    <property type="match status" value="1"/>
</dbReference>
<dbReference type="InterPro" id="IPR036388">
    <property type="entry name" value="WH-like_DNA-bd_sf"/>
</dbReference>
<feature type="domain" description="HTH arsR-type" evidence="1">
    <location>
        <begin position="27"/>
        <end position="121"/>
    </location>
</feature>
<protein>
    <recommendedName>
        <fullName evidence="1">HTH arsR-type domain-containing protein</fullName>
    </recommendedName>
</protein>
<organism evidence="2 3">
    <name type="scientific">miscellaneous Crenarchaeota group-1 archaeon SG8-32-1</name>
    <dbReference type="NCBI Taxonomy" id="1685124"/>
    <lineage>
        <taxon>Archaea</taxon>
        <taxon>Candidatus Bathyarchaeota</taxon>
        <taxon>MCG-1</taxon>
    </lineage>
</organism>
<proteinExistence type="predicted"/>
<dbReference type="Pfam" id="PF13412">
    <property type="entry name" value="HTH_24"/>
    <property type="match status" value="1"/>
</dbReference>
<dbReference type="InterPro" id="IPR011991">
    <property type="entry name" value="ArsR-like_HTH"/>
</dbReference>
<dbReference type="AlphaFoldDB" id="A0A0M0BMM0"/>
<gene>
    <name evidence="2" type="ORF">AC477_05635</name>
</gene>
<evidence type="ECO:0000313" key="3">
    <source>
        <dbReference type="Proteomes" id="UP000037237"/>
    </source>
</evidence>
<reference evidence="2 3" key="1">
    <citation type="submission" date="2015-06" db="EMBL/GenBank/DDBJ databases">
        <title>New insights into the roles of widespread benthic archaea in carbon and nitrogen cycling.</title>
        <authorList>
            <person name="Lazar C.S."/>
            <person name="Baker B.J."/>
            <person name="Seitz K.W."/>
            <person name="Hyde A.S."/>
            <person name="Dick G.J."/>
            <person name="Hinrichs K.-U."/>
            <person name="Teske A.P."/>
        </authorList>
    </citation>
    <scope>NUCLEOTIDE SEQUENCE [LARGE SCALE GENOMIC DNA]</scope>
    <source>
        <strain evidence="2">SG8-32-1</strain>
    </source>
</reference>
<sequence length="121" mass="14235">MVIHFPHSPQRFKPFSGRIQGFRKTHLSFLKTVIEVYLEDVFCSKTRMKILKMLFQCGQLNTSDIASRLGTNYDTALRNLIVLENEGIVLHKLSGRIRFFRFSKTMKSKAVIELLKEWEKR</sequence>
<evidence type="ECO:0000313" key="2">
    <source>
        <dbReference type="EMBL" id="KON29674.1"/>
    </source>
</evidence>
<dbReference type="Proteomes" id="UP000037237">
    <property type="component" value="Unassembled WGS sequence"/>
</dbReference>
<dbReference type="SMART" id="SM00418">
    <property type="entry name" value="HTH_ARSR"/>
    <property type="match status" value="1"/>
</dbReference>
<accession>A0A0M0BMM0</accession>
<dbReference type="InterPro" id="IPR001845">
    <property type="entry name" value="HTH_ArsR_DNA-bd_dom"/>
</dbReference>
<dbReference type="PROSITE" id="PS50987">
    <property type="entry name" value="HTH_ARSR_2"/>
    <property type="match status" value="1"/>
</dbReference>
<dbReference type="InterPro" id="IPR036390">
    <property type="entry name" value="WH_DNA-bd_sf"/>
</dbReference>
<evidence type="ECO:0000259" key="1">
    <source>
        <dbReference type="PROSITE" id="PS50987"/>
    </source>
</evidence>
<dbReference type="Gene3D" id="1.10.10.10">
    <property type="entry name" value="Winged helix-like DNA-binding domain superfamily/Winged helix DNA-binding domain"/>
    <property type="match status" value="1"/>
</dbReference>
<dbReference type="GO" id="GO:0003700">
    <property type="term" value="F:DNA-binding transcription factor activity"/>
    <property type="evidence" value="ECO:0007669"/>
    <property type="project" value="InterPro"/>
</dbReference>
<dbReference type="EMBL" id="LFWU01000147">
    <property type="protein sequence ID" value="KON29674.1"/>
    <property type="molecule type" value="Genomic_DNA"/>
</dbReference>